<keyword evidence="2" id="KW-0479">Metal-binding</keyword>
<dbReference type="InterPro" id="IPR012337">
    <property type="entry name" value="RNaseH-like_sf"/>
</dbReference>
<dbReference type="Pfam" id="PF24626">
    <property type="entry name" value="SH3_Tf2-1"/>
    <property type="match status" value="1"/>
</dbReference>
<dbReference type="Proteomes" id="UP000326396">
    <property type="component" value="Linkage Group LG17"/>
</dbReference>
<dbReference type="SUPFAM" id="SSF53098">
    <property type="entry name" value="Ribonuclease H-like"/>
    <property type="match status" value="1"/>
</dbReference>
<dbReference type="InterPro" id="IPR056924">
    <property type="entry name" value="SH3_Tf2-1"/>
</dbReference>
<reference evidence="13 14" key="1">
    <citation type="submission" date="2019-05" db="EMBL/GenBank/DDBJ databases">
        <title>Mikania micrantha, genome provides insights into the molecular mechanism of rapid growth.</title>
        <authorList>
            <person name="Liu B."/>
        </authorList>
    </citation>
    <scope>NUCLEOTIDE SEQUENCE [LARGE SCALE GENOMIC DNA]</scope>
    <source>
        <strain evidence="13">NLD-2019</strain>
        <tissue evidence="13">Leaf</tissue>
    </source>
</reference>
<keyword evidence="8" id="KW-0548">Nucleotidyltransferase</keyword>
<dbReference type="InterPro" id="IPR000477">
    <property type="entry name" value="RT_dom"/>
</dbReference>
<evidence type="ECO:0000256" key="1">
    <source>
        <dbReference type="ARBA" id="ARBA00022670"/>
    </source>
</evidence>
<dbReference type="SUPFAM" id="SSF54160">
    <property type="entry name" value="Chromo domain-like"/>
    <property type="match status" value="1"/>
</dbReference>
<dbReference type="InterPro" id="IPR023780">
    <property type="entry name" value="Chromo_domain"/>
</dbReference>
<dbReference type="Gene3D" id="2.40.50.40">
    <property type="match status" value="1"/>
</dbReference>
<dbReference type="Pfam" id="PF17921">
    <property type="entry name" value="Integrase_H2C2"/>
    <property type="match status" value="1"/>
</dbReference>
<keyword evidence="4" id="KW-0378">Hydrolase</keyword>
<dbReference type="Gene3D" id="3.10.10.10">
    <property type="entry name" value="HIV Type 1 Reverse Transcriptase, subunit A, domain 1"/>
    <property type="match status" value="1"/>
</dbReference>
<keyword evidence="10" id="KW-0233">DNA recombination</keyword>
<name>A0A5N6NWV5_9ASTR</name>
<dbReference type="PANTHER" id="PTHR37984:SF5">
    <property type="entry name" value="PROTEIN NYNRIN-LIKE"/>
    <property type="match status" value="1"/>
</dbReference>
<dbReference type="Gene3D" id="3.30.420.10">
    <property type="entry name" value="Ribonuclease H-like superfamily/Ribonuclease H"/>
    <property type="match status" value="1"/>
</dbReference>
<dbReference type="GO" id="GO:0003677">
    <property type="term" value="F:DNA binding"/>
    <property type="evidence" value="ECO:0007669"/>
    <property type="project" value="UniProtKB-KW"/>
</dbReference>
<keyword evidence="11" id="KW-0511">Multifunctional enzyme</keyword>
<dbReference type="OrthoDB" id="2013610at2759"/>
<dbReference type="InterPro" id="IPR016197">
    <property type="entry name" value="Chromo-like_dom_sf"/>
</dbReference>
<dbReference type="FunFam" id="1.10.340.70:FF:000001">
    <property type="entry name" value="Retrovirus-related Pol polyprotein from transposon gypsy-like Protein"/>
    <property type="match status" value="1"/>
</dbReference>
<evidence type="ECO:0000256" key="11">
    <source>
        <dbReference type="ARBA" id="ARBA00023268"/>
    </source>
</evidence>
<dbReference type="GO" id="GO:0046872">
    <property type="term" value="F:metal ion binding"/>
    <property type="evidence" value="ECO:0007669"/>
    <property type="project" value="UniProtKB-KW"/>
</dbReference>
<dbReference type="Pfam" id="PF00078">
    <property type="entry name" value="RVT_1"/>
    <property type="match status" value="1"/>
</dbReference>
<evidence type="ECO:0000256" key="7">
    <source>
        <dbReference type="ARBA" id="ARBA00022918"/>
    </source>
</evidence>
<dbReference type="GO" id="GO:0015074">
    <property type="term" value="P:DNA integration"/>
    <property type="evidence" value="ECO:0007669"/>
    <property type="project" value="UniProtKB-KW"/>
</dbReference>
<evidence type="ECO:0000259" key="12">
    <source>
        <dbReference type="PROSITE" id="PS50994"/>
    </source>
</evidence>
<evidence type="ECO:0000256" key="3">
    <source>
        <dbReference type="ARBA" id="ARBA00022750"/>
    </source>
</evidence>
<evidence type="ECO:0000256" key="2">
    <source>
        <dbReference type="ARBA" id="ARBA00022723"/>
    </source>
</evidence>
<dbReference type="Pfam" id="PF00385">
    <property type="entry name" value="Chromo"/>
    <property type="match status" value="1"/>
</dbReference>
<dbReference type="GO" id="GO:0003964">
    <property type="term" value="F:RNA-directed DNA polymerase activity"/>
    <property type="evidence" value="ECO:0007669"/>
    <property type="project" value="UniProtKB-KW"/>
</dbReference>
<organism evidence="13 14">
    <name type="scientific">Mikania micrantha</name>
    <name type="common">bitter vine</name>
    <dbReference type="NCBI Taxonomy" id="192012"/>
    <lineage>
        <taxon>Eukaryota</taxon>
        <taxon>Viridiplantae</taxon>
        <taxon>Streptophyta</taxon>
        <taxon>Embryophyta</taxon>
        <taxon>Tracheophyta</taxon>
        <taxon>Spermatophyta</taxon>
        <taxon>Magnoliopsida</taxon>
        <taxon>eudicotyledons</taxon>
        <taxon>Gunneridae</taxon>
        <taxon>Pentapetalae</taxon>
        <taxon>asterids</taxon>
        <taxon>campanulids</taxon>
        <taxon>Asterales</taxon>
        <taxon>Asteraceae</taxon>
        <taxon>Asteroideae</taxon>
        <taxon>Heliantheae alliance</taxon>
        <taxon>Eupatorieae</taxon>
        <taxon>Mikania</taxon>
    </lineage>
</organism>
<dbReference type="InterPro" id="IPR041577">
    <property type="entry name" value="RT_RNaseH_2"/>
</dbReference>
<keyword evidence="8" id="KW-0808">Transferase</keyword>
<evidence type="ECO:0000256" key="9">
    <source>
        <dbReference type="ARBA" id="ARBA00023125"/>
    </source>
</evidence>
<dbReference type="Gene3D" id="3.30.70.270">
    <property type="match status" value="3"/>
</dbReference>
<sequence length="847" mass="97133">MATNTRNQEMEKMVKDHDRTLQQLNVSVEEIRSFSDSIKTTMDDLVRTIQVMSSQFNNANGASNSNGPTGRHEVSLEKAVVLLLLRWFWLKKKDGSWRFCVDYRKLNEATVKNRYPIPLIEELLDELGKATVFSKLDLRSGYHQIRMHTDDIDKTAFRTHQELFDTDMASHLLDLREVLSIMRSNKLMAKCSKCTFGGSQVEYLGHLISQQGVSTDVKKIEAVVQWPIPQNLKQLRGFLGLAGYYKRFIKSFGSIAKPLTELLKKDSFIWSDIAQVAFDSLKQALSSAPVLALPDFSKPFVVETDASSKGLGAVLMQDHHPIAYISKALSTKQLMLSVYEKELLAILMAIKQWHHYLSLNHFVIKTDQRRVDDVAADALSRISGASLFQLTLSSIQPLLLERVQLSCVQDPHLNDIVVSLQQGQQDKRYSWDGQLLRRKNRACVGNDSQLRTDIMTFCHSSPTGGHSGIYPTIQRVKSLFYWKGMSKHVRFFVKNCDVCQKSKYETVASPGLLEPLPVPRSLFTDITMDFITGLPMSQSKDTIFVVVDRLTKFAHFMALKHPYTAKQVAQVFMDTVFKMHGCPSSIVSDRDPLFLSRFWKEMMQLQGITLKMSSAYHPQSDGQTEVLNRCLETYLRCMTLWVPQSWYKWLPLAQYWYNTTWHSSIRMTPFQALYGIVPSLPNPLLPRPSNIASVQEFLQERQQLLGILKYALDRARNRMKQQADQHRSERQFEVGDLVYLKLHPYVQKSLRNHKYSKLSPRYCGPFKVLKKIGSVAYHLELPPQAQIHPVFHVSSLKRAHAIVDRKLAKKGNVAIVKFLVHWKNHAVEDASWEDASDFQLRFPDFPI</sequence>
<keyword evidence="8" id="KW-0239">DNA-directed DNA polymerase</keyword>
<dbReference type="InterPro" id="IPR043502">
    <property type="entry name" value="DNA/RNA_pol_sf"/>
</dbReference>
<dbReference type="GO" id="GO:0006310">
    <property type="term" value="P:DNA recombination"/>
    <property type="evidence" value="ECO:0007669"/>
    <property type="project" value="UniProtKB-KW"/>
</dbReference>
<dbReference type="GO" id="GO:0006508">
    <property type="term" value="P:proteolysis"/>
    <property type="evidence" value="ECO:0007669"/>
    <property type="project" value="UniProtKB-KW"/>
</dbReference>
<evidence type="ECO:0000256" key="8">
    <source>
        <dbReference type="ARBA" id="ARBA00022932"/>
    </source>
</evidence>
<protein>
    <recommendedName>
        <fullName evidence="12">Integrase catalytic domain-containing protein</fullName>
    </recommendedName>
</protein>
<evidence type="ECO:0000313" key="13">
    <source>
        <dbReference type="EMBL" id="KAD5318298.1"/>
    </source>
</evidence>
<proteinExistence type="predicted"/>
<evidence type="ECO:0000313" key="14">
    <source>
        <dbReference type="Proteomes" id="UP000326396"/>
    </source>
</evidence>
<evidence type="ECO:0000256" key="10">
    <source>
        <dbReference type="ARBA" id="ARBA00023172"/>
    </source>
</evidence>
<dbReference type="GO" id="GO:0004190">
    <property type="term" value="F:aspartic-type endopeptidase activity"/>
    <property type="evidence" value="ECO:0007669"/>
    <property type="project" value="UniProtKB-KW"/>
</dbReference>
<feature type="domain" description="Integrase catalytic" evidence="12">
    <location>
        <begin position="513"/>
        <end position="677"/>
    </location>
</feature>
<keyword evidence="14" id="KW-1185">Reference proteome</keyword>
<keyword evidence="1" id="KW-0645">Protease</keyword>
<dbReference type="CDD" id="cd09274">
    <property type="entry name" value="RNase_HI_RT_Ty3"/>
    <property type="match status" value="1"/>
</dbReference>
<dbReference type="Pfam" id="PF17919">
    <property type="entry name" value="RT_RNaseH_2"/>
    <property type="match status" value="1"/>
</dbReference>
<dbReference type="FunFam" id="3.30.70.270:FF:000020">
    <property type="entry name" value="Transposon Tf2-6 polyprotein-like Protein"/>
    <property type="match status" value="1"/>
</dbReference>
<keyword evidence="3" id="KW-0064">Aspartyl protease</keyword>
<dbReference type="EMBL" id="SZYD01000009">
    <property type="protein sequence ID" value="KAD5318298.1"/>
    <property type="molecule type" value="Genomic_DNA"/>
</dbReference>
<keyword evidence="7" id="KW-0695">RNA-directed DNA polymerase</keyword>
<evidence type="ECO:0000256" key="6">
    <source>
        <dbReference type="ARBA" id="ARBA00022908"/>
    </source>
</evidence>
<dbReference type="InterPro" id="IPR036397">
    <property type="entry name" value="RNaseH_sf"/>
</dbReference>
<keyword evidence="5" id="KW-0460">Magnesium</keyword>
<dbReference type="InterPro" id="IPR001584">
    <property type="entry name" value="Integrase_cat-core"/>
</dbReference>
<dbReference type="CDD" id="cd01647">
    <property type="entry name" value="RT_LTR"/>
    <property type="match status" value="1"/>
</dbReference>
<dbReference type="FunFam" id="3.10.20.370:FF:000001">
    <property type="entry name" value="Retrovirus-related Pol polyprotein from transposon 17.6-like protein"/>
    <property type="match status" value="1"/>
</dbReference>
<dbReference type="SUPFAM" id="SSF56672">
    <property type="entry name" value="DNA/RNA polymerases"/>
    <property type="match status" value="1"/>
</dbReference>
<dbReference type="GO" id="GO:0003887">
    <property type="term" value="F:DNA-directed DNA polymerase activity"/>
    <property type="evidence" value="ECO:0007669"/>
    <property type="project" value="UniProtKB-KW"/>
</dbReference>
<keyword evidence="6" id="KW-0229">DNA integration</keyword>
<comment type="caution">
    <text evidence="13">The sequence shown here is derived from an EMBL/GenBank/DDBJ whole genome shotgun (WGS) entry which is preliminary data.</text>
</comment>
<dbReference type="PROSITE" id="PS50994">
    <property type="entry name" value="INTEGRASE"/>
    <property type="match status" value="1"/>
</dbReference>
<dbReference type="Gene3D" id="1.10.340.70">
    <property type="match status" value="1"/>
</dbReference>
<evidence type="ECO:0000256" key="5">
    <source>
        <dbReference type="ARBA" id="ARBA00022842"/>
    </source>
</evidence>
<dbReference type="InterPro" id="IPR050951">
    <property type="entry name" value="Retrovirus_Pol_polyprotein"/>
</dbReference>
<keyword evidence="9" id="KW-0238">DNA-binding</keyword>
<dbReference type="InterPro" id="IPR043128">
    <property type="entry name" value="Rev_trsase/Diguanyl_cyclase"/>
</dbReference>
<gene>
    <name evidence="13" type="ORF">E3N88_18244</name>
</gene>
<dbReference type="PANTHER" id="PTHR37984">
    <property type="entry name" value="PROTEIN CBG26694"/>
    <property type="match status" value="1"/>
</dbReference>
<accession>A0A5N6NWV5</accession>
<evidence type="ECO:0000256" key="4">
    <source>
        <dbReference type="ARBA" id="ARBA00022801"/>
    </source>
</evidence>
<dbReference type="InterPro" id="IPR041588">
    <property type="entry name" value="Integrase_H2C2"/>
</dbReference>
<dbReference type="AlphaFoldDB" id="A0A5N6NWV5"/>